<comment type="caution">
    <text evidence="1">The sequence shown here is derived from an EMBL/GenBank/DDBJ whole genome shotgun (WGS) entry which is preliminary data.</text>
</comment>
<reference evidence="1 2" key="1">
    <citation type="submission" date="2023-05" db="EMBL/GenBank/DDBJ databases">
        <title>Novel species of genus Flectobacillus isolated from stream in China.</title>
        <authorList>
            <person name="Lu H."/>
        </authorList>
    </citation>
    <scope>NUCLEOTIDE SEQUENCE [LARGE SCALE GENOMIC DNA]</scope>
    <source>
        <strain evidence="1 2">DC10W</strain>
    </source>
</reference>
<proteinExistence type="predicted"/>
<evidence type="ECO:0000313" key="2">
    <source>
        <dbReference type="Proteomes" id="UP001236569"/>
    </source>
</evidence>
<organism evidence="1 2">
    <name type="scientific">Flectobacillus longus</name>
    <dbReference type="NCBI Taxonomy" id="2984207"/>
    <lineage>
        <taxon>Bacteria</taxon>
        <taxon>Pseudomonadati</taxon>
        <taxon>Bacteroidota</taxon>
        <taxon>Cytophagia</taxon>
        <taxon>Cytophagales</taxon>
        <taxon>Flectobacillaceae</taxon>
        <taxon>Flectobacillus</taxon>
    </lineage>
</organism>
<evidence type="ECO:0000313" key="1">
    <source>
        <dbReference type="EMBL" id="MDI9863972.1"/>
    </source>
</evidence>
<name>A0ABT6YK57_9BACT</name>
<dbReference type="Proteomes" id="UP001236569">
    <property type="component" value="Unassembled WGS sequence"/>
</dbReference>
<dbReference type="NCBIfam" id="TIGR01630">
    <property type="entry name" value="psiM2_ORF9"/>
    <property type="match status" value="1"/>
</dbReference>
<dbReference type="InterPro" id="IPR006517">
    <property type="entry name" value="Phage_terminase_lsu-like_C"/>
</dbReference>
<protein>
    <submittedName>
        <fullName evidence="1">Phage terminase large subunit</fullName>
    </submittedName>
</protein>
<accession>A0ABT6YK57</accession>
<sequence>MNIPNLDNLKRIKLTRLATQQSTLLHTRYFFKEIYNRRFVTNSHHQYVCEVLDRVIKGELVKVMINIAPRYGKTELAVKNFISHGLSINPAAKFIHLSYSTELALDNSEAVKDIIEHESFKEIFPEVVIKNDSKAKKKWYTTAGGGVYATSTGGQVTGFGAGTVDDDEQFYEEEFEDEFSQLLESIGINQTFGGALIIDDPIKPEDADSEIKRNRVNNRYDSTIKNRVNSRNTPIIIMMQRVHEDDLCGYLLKNEPGEWFVLSLPCIQVDDEGNRTALWEFKHTLAELDDMNSKNPLVFGRQYMQNPMPAGGYLYQRPWKTYEITPFSRRKIRKTYTDTADTGSDYLCSIAYEETETAMYVLDIIYTQAPMETTEPLTAKQLFDFDINLARVESNNGGRGFARNVEQQTRLAGNKKTNIEWFHQSGNKQVRIFTNASSVQNLIYFPSDWESRWPIFAKHIKQYLAVGINAHDDAEDCLTGMVEFFGVDNVGPQNLTKLF</sequence>
<dbReference type="RefSeq" id="WP_283369206.1">
    <property type="nucleotide sequence ID" value="NZ_JASHID010000003.1"/>
</dbReference>
<keyword evidence="2" id="KW-1185">Reference proteome</keyword>
<dbReference type="EMBL" id="JASHID010000003">
    <property type="protein sequence ID" value="MDI9863972.1"/>
    <property type="molecule type" value="Genomic_DNA"/>
</dbReference>
<gene>
    <name evidence="1" type="primary">terL</name>
    <name evidence="1" type="ORF">QM480_06535</name>
</gene>